<keyword evidence="2" id="KW-1185">Reference proteome</keyword>
<proteinExistence type="predicted"/>
<dbReference type="Proteomes" id="UP000887565">
    <property type="component" value="Unplaced"/>
</dbReference>
<dbReference type="WBParaSite" id="nRc.2.0.1.t16762-RA">
    <property type="protein sequence ID" value="nRc.2.0.1.t16762-RA"/>
    <property type="gene ID" value="nRc.2.0.1.g16762"/>
</dbReference>
<name>A0A915IRV9_ROMCU</name>
<accession>A0A915IRV9</accession>
<evidence type="ECO:0000313" key="3">
    <source>
        <dbReference type="WBParaSite" id="nRc.2.0.1.t16762-RA"/>
    </source>
</evidence>
<feature type="region of interest" description="Disordered" evidence="1">
    <location>
        <begin position="72"/>
        <end position="115"/>
    </location>
</feature>
<sequence length="115" mass="12885">MAYMVMNEPFTEDVMRGHCERFKRDDAKFASDFGGPLARNSEAGSLSSAGLMNQTTIDDLLPCELLPGVRQHQQPNANMSDPGFPTDERMGKKKREISYDGFRPKCESSELHANE</sequence>
<organism evidence="2 3">
    <name type="scientific">Romanomermis culicivorax</name>
    <name type="common">Nematode worm</name>
    <dbReference type="NCBI Taxonomy" id="13658"/>
    <lineage>
        <taxon>Eukaryota</taxon>
        <taxon>Metazoa</taxon>
        <taxon>Ecdysozoa</taxon>
        <taxon>Nematoda</taxon>
        <taxon>Enoplea</taxon>
        <taxon>Dorylaimia</taxon>
        <taxon>Mermithida</taxon>
        <taxon>Mermithoidea</taxon>
        <taxon>Mermithidae</taxon>
        <taxon>Romanomermis</taxon>
    </lineage>
</organism>
<feature type="compositionally biased region" description="Basic and acidic residues" evidence="1">
    <location>
        <begin position="86"/>
        <end position="115"/>
    </location>
</feature>
<evidence type="ECO:0000256" key="1">
    <source>
        <dbReference type="SAM" id="MobiDB-lite"/>
    </source>
</evidence>
<dbReference type="AlphaFoldDB" id="A0A915IRV9"/>
<reference evidence="3" key="1">
    <citation type="submission" date="2022-11" db="UniProtKB">
        <authorList>
            <consortium name="WormBaseParasite"/>
        </authorList>
    </citation>
    <scope>IDENTIFICATION</scope>
</reference>
<evidence type="ECO:0000313" key="2">
    <source>
        <dbReference type="Proteomes" id="UP000887565"/>
    </source>
</evidence>
<protein>
    <submittedName>
        <fullName evidence="3">Uncharacterized protein</fullName>
    </submittedName>
</protein>